<reference evidence="2" key="1">
    <citation type="journal article" date="2011" name="PLoS Biol.">
        <title>Gene gain and loss during evolution of obligate parasitism in the white rust pathogen of Arabidopsis thaliana.</title>
        <authorList>
            <person name="Kemen E."/>
            <person name="Gardiner A."/>
            <person name="Schultz-Larsen T."/>
            <person name="Kemen A.C."/>
            <person name="Balmuth A.L."/>
            <person name="Robert-Seilaniantz A."/>
            <person name="Bailey K."/>
            <person name="Holub E."/>
            <person name="Studholme D.J."/>
            <person name="Maclean D."/>
            <person name="Jones J.D."/>
        </authorList>
    </citation>
    <scope>NUCLEOTIDE SEQUENCE</scope>
</reference>
<dbReference type="AlphaFoldDB" id="F0W847"/>
<dbReference type="EMBL" id="FR824078">
    <property type="protein sequence ID" value="CCA17330.1"/>
    <property type="molecule type" value="Genomic_DNA"/>
</dbReference>
<organism evidence="2">
    <name type="scientific">Albugo laibachii Nc14</name>
    <dbReference type="NCBI Taxonomy" id="890382"/>
    <lineage>
        <taxon>Eukaryota</taxon>
        <taxon>Sar</taxon>
        <taxon>Stramenopiles</taxon>
        <taxon>Oomycota</taxon>
        <taxon>Peronosporomycetes</taxon>
        <taxon>Albuginales</taxon>
        <taxon>Albuginaceae</taxon>
        <taxon>Albugo</taxon>
    </lineage>
</organism>
<dbReference type="HOGENOM" id="CLU_630897_0_0_1"/>
<proteinExistence type="predicted"/>
<evidence type="ECO:0000313" key="2">
    <source>
        <dbReference type="EMBL" id="CCA17330.1"/>
    </source>
</evidence>
<reference evidence="2" key="2">
    <citation type="submission" date="2011-02" db="EMBL/GenBank/DDBJ databases">
        <authorList>
            <person name="MacLean D."/>
        </authorList>
    </citation>
    <scope>NUCLEOTIDE SEQUENCE</scope>
</reference>
<dbReference type="PANTHER" id="PTHR40515">
    <property type="entry name" value="CILIA- AND FLAGELLA-ASSOCIATED PROTEIN 157"/>
    <property type="match status" value="1"/>
</dbReference>
<protein>
    <submittedName>
        <fullName evidence="2">Uncharacterized protein AlNc14C33G3024</fullName>
    </submittedName>
</protein>
<accession>F0W847</accession>
<evidence type="ECO:0000256" key="1">
    <source>
        <dbReference type="SAM" id="MobiDB-lite"/>
    </source>
</evidence>
<name>F0W847_9STRA</name>
<feature type="compositionally biased region" description="Polar residues" evidence="1">
    <location>
        <begin position="229"/>
        <end position="245"/>
    </location>
</feature>
<gene>
    <name evidence="2" type="primary">AlNc14C33G3024</name>
    <name evidence="2" type="ORF">ALNC14_034730</name>
</gene>
<sequence length="409" mass="45859">MPNTESMKSVREKHVELHQVIGTLSDKIGALLGKQERDFLAAYRAHMFNVQKELHELRNQLQRTGTDESKTEKEKKLEEERDYFRKEALRLDEITSSISRDLQHVKDNLATTEKDRDWIAKQLKKYKKQNKLLNEALDSRTASADYVDSQNITPLRSGSHHCTCFAPRKCDKGAKSRKGTNIQRSDTHITLKAEAGKIHGVTELCHAKKVSRGVALLRLNEQSDDKASNHQSRNGSPEQQTIENNDFLSKGAVLEKPEPSLRNLRKFYLQCLLCVKEGAEKGDTASLIAETKKKINVFKDDSEAVDFPEVQDFSVSDRVRVIEQLLANDEVLFHLHNFCLASRDTTKIVGNAPVSLMTQNLARKAVYTRSGGKSAGVARQPAGSGASVVAARNHGLPLNASLRSYLNMK</sequence>
<feature type="region of interest" description="Disordered" evidence="1">
    <location>
        <begin position="222"/>
        <end position="245"/>
    </location>
</feature>
<dbReference type="PANTHER" id="PTHR40515:SF1">
    <property type="entry name" value="CILIA- AND FLAGELLA-ASSOCIATED PROTEIN 157"/>
    <property type="match status" value="1"/>
</dbReference>